<gene>
    <name evidence="2" type="ORF">AA314_06652</name>
    <name evidence="3" type="ORF">ATI61_10297</name>
</gene>
<dbReference type="Gene3D" id="2.60.120.380">
    <property type="match status" value="2"/>
</dbReference>
<dbReference type="CDD" id="cd00054">
    <property type="entry name" value="EGF_CA"/>
    <property type="match status" value="1"/>
</dbReference>
<evidence type="ECO:0000313" key="3">
    <source>
        <dbReference type="EMBL" id="REG35729.1"/>
    </source>
</evidence>
<accession>A0AAC8THZ0</accession>
<reference evidence="3 5" key="2">
    <citation type="submission" date="2018-08" db="EMBL/GenBank/DDBJ databases">
        <title>Genomic Encyclopedia of Archaeal and Bacterial Type Strains, Phase II (KMG-II): from individual species to whole genera.</title>
        <authorList>
            <person name="Goeker M."/>
        </authorList>
    </citation>
    <scope>NUCLEOTIDE SEQUENCE [LARGE SCALE GENOMIC DNA]</scope>
    <source>
        <strain evidence="3 5">DSM 2261</strain>
    </source>
</reference>
<evidence type="ECO:0000313" key="5">
    <source>
        <dbReference type="Proteomes" id="UP000256345"/>
    </source>
</evidence>
<dbReference type="PROSITE" id="PS51257">
    <property type="entry name" value="PROKAR_LIPOPROTEIN"/>
    <property type="match status" value="1"/>
</dbReference>
<dbReference type="Proteomes" id="UP000256345">
    <property type="component" value="Unassembled WGS sequence"/>
</dbReference>
<feature type="region of interest" description="Disordered" evidence="1">
    <location>
        <begin position="205"/>
        <end position="231"/>
    </location>
</feature>
<organism evidence="2 4">
    <name type="scientific">Archangium gephyra</name>
    <dbReference type="NCBI Taxonomy" id="48"/>
    <lineage>
        <taxon>Bacteria</taxon>
        <taxon>Pseudomonadati</taxon>
        <taxon>Myxococcota</taxon>
        <taxon>Myxococcia</taxon>
        <taxon>Myxococcales</taxon>
        <taxon>Cystobacterineae</taxon>
        <taxon>Archangiaceae</taxon>
        <taxon>Archangium</taxon>
    </lineage>
</organism>
<evidence type="ECO:0008006" key="6">
    <source>
        <dbReference type="Google" id="ProtNLM"/>
    </source>
</evidence>
<dbReference type="AlphaFoldDB" id="A0AAC8THZ0"/>
<dbReference type="RefSeq" id="WP_047858666.1">
    <property type="nucleotide sequence ID" value="NZ_CP011509.1"/>
</dbReference>
<reference evidence="2 4" key="1">
    <citation type="submission" date="2015-05" db="EMBL/GenBank/DDBJ databases">
        <title>Genome assembly of Archangium gephyra DSM 2261.</title>
        <authorList>
            <person name="Sharma G."/>
            <person name="Subramanian S."/>
        </authorList>
    </citation>
    <scope>NUCLEOTIDE SEQUENCE [LARGE SCALE GENOMIC DNA]</scope>
    <source>
        <strain evidence="2 4">DSM 2261</strain>
    </source>
</reference>
<dbReference type="Gene3D" id="2.10.25.10">
    <property type="entry name" value="Laminin"/>
    <property type="match status" value="1"/>
</dbReference>
<name>A0AAC8THZ0_9BACT</name>
<dbReference type="EMBL" id="QUMU01000002">
    <property type="protein sequence ID" value="REG35729.1"/>
    <property type="molecule type" value="Genomic_DNA"/>
</dbReference>
<sequence>MHSPLSRFLFLPLAAVLGTGCLVIDGNGPDTQDDPCDPNPCTQGDKTLCVNEAGNARCLCKQGTILRPNGTCEAITTLNCPEHTGDSSEPDDCLTRAVTLASDATVQRQQTIEPVGDYDFFRVDGKLRTVYSVTVEPGAGSLMPRLDVFDQGGQWLTSKDGRPKAQVGFKARATAPYYVRVSHSPFDPSPGTGQYALSLTPVGEDVHGDSSTEATTIVPDPANTTTPTDRNGRLEYDQDEDWFAIAVTKDVTYRIEFDTSRVVPAMAGFTKEDVKTPFYTWKNSFVELRAASTTTLYLVMYSDEGVTGNYGFRVFRFN</sequence>
<dbReference type="EMBL" id="CP011509">
    <property type="protein sequence ID" value="AKJ05026.1"/>
    <property type="molecule type" value="Genomic_DNA"/>
</dbReference>
<dbReference type="Proteomes" id="UP000035579">
    <property type="component" value="Chromosome"/>
</dbReference>
<keyword evidence="5" id="KW-1185">Reference proteome</keyword>
<dbReference type="KEGG" id="age:AA314_06652"/>
<proteinExistence type="predicted"/>
<evidence type="ECO:0000313" key="2">
    <source>
        <dbReference type="EMBL" id="AKJ05026.1"/>
    </source>
</evidence>
<protein>
    <recommendedName>
        <fullName evidence="6">EGF-like domain-containing protein</fullName>
    </recommendedName>
</protein>
<evidence type="ECO:0000313" key="4">
    <source>
        <dbReference type="Proteomes" id="UP000035579"/>
    </source>
</evidence>
<evidence type="ECO:0000256" key="1">
    <source>
        <dbReference type="SAM" id="MobiDB-lite"/>
    </source>
</evidence>